<comment type="caution">
    <text evidence="1">The sequence shown here is derived from an EMBL/GenBank/DDBJ whole genome shotgun (WGS) entry which is preliminary data.</text>
</comment>
<keyword evidence="2" id="KW-1185">Reference proteome</keyword>
<evidence type="ECO:0000313" key="2">
    <source>
        <dbReference type="Proteomes" id="UP000264217"/>
    </source>
</evidence>
<dbReference type="EMBL" id="QWDC01000002">
    <property type="protein sequence ID" value="RFZ92678.1"/>
    <property type="molecule type" value="Genomic_DNA"/>
</dbReference>
<proteinExistence type="predicted"/>
<sequence>MGKIGYKTYLNDRLKQVDFHGTPTFPLYIQITHERKSIFFKSYYFQLLSKRKYLIVVPGIVSRGPSLEFVKSREEVIIKYCIEQLGDAFSLDIFKASYDGMSTDLCDMLEGGFFEYLFNFFWDEGNPYMRDAIQNAVSTVNPYDLLHDFKRMFKADFYNKLIENSFFYAPPYLPLYGFKDGPQKGDPIIFSVMDWQDDSVKKKFKTYVEKTYPFAKADEIVKAVDTWAQKYLSSFSGK</sequence>
<dbReference type="Proteomes" id="UP000264217">
    <property type="component" value="Unassembled WGS sequence"/>
</dbReference>
<accession>A0A372NTT4</accession>
<organism evidence="1 2">
    <name type="scientific">Mucilaginibacter conchicola</name>
    <dbReference type="NCBI Taxonomy" id="2303333"/>
    <lineage>
        <taxon>Bacteria</taxon>
        <taxon>Pseudomonadati</taxon>
        <taxon>Bacteroidota</taxon>
        <taxon>Sphingobacteriia</taxon>
        <taxon>Sphingobacteriales</taxon>
        <taxon>Sphingobacteriaceae</taxon>
        <taxon>Mucilaginibacter</taxon>
    </lineage>
</organism>
<name>A0A372NTT4_9SPHI</name>
<reference evidence="1 2" key="1">
    <citation type="submission" date="2018-08" db="EMBL/GenBank/DDBJ databases">
        <title>Mucilaginibacter sp. MYSH2.</title>
        <authorList>
            <person name="Seo T."/>
        </authorList>
    </citation>
    <scope>NUCLEOTIDE SEQUENCE [LARGE SCALE GENOMIC DNA]</scope>
    <source>
        <strain evidence="1 2">MYSH2</strain>
    </source>
</reference>
<gene>
    <name evidence="1" type="ORF">D0C36_14815</name>
</gene>
<dbReference type="AlphaFoldDB" id="A0A372NTT4"/>
<evidence type="ECO:0000313" key="1">
    <source>
        <dbReference type="EMBL" id="RFZ92678.1"/>
    </source>
</evidence>
<protein>
    <submittedName>
        <fullName evidence="1">Uncharacterized protein</fullName>
    </submittedName>
</protein>